<feature type="domain" description="Phosphotyrosine protein phosphatase I" evidence="2">
    <location>
        <begin position="4"/>
        <end position="142"/>
    </location>
</feature>
<dbReference type="InterPro" id="IPR023485">
    <property type="entry name" value="Ptyr_pPase"/>
</dbReference>
<gene>
    <name evidence="3" type="ORF">E0L93_14250</name>
</gene>
<evidence type="ECO:0000313" key="3">
    <source>
        <dbReference type="EMBL" id="TCJ13943.1"/>
    </source>
</evidence>
<dbReference type="PANTHER" id="PTHR43428:SF1">
    <property type="entry name" value="ARSENATE REDUCTASE"/>
    <property type="match status" value="1"/>
</dbReference>
<dbReference type="RefSeq" id="WP_132692751.1">
    <property type="nucleotide sequence ID" value="NZ_SKBU01000036.1"/>
</dbReference>
<dbReference type="SMART" id="SM00226">
    <property type="entry name" value="LMWPc"/>
    <property type="match status" value="1"/>
</dbReference>
<keyword evidence="4" id="KW-1185">Reference proteome</keyword>
<protein>
    <submittedName>
        <fullName evidence="3">Arsenate reductase ArsC</fullName>
    </submittedName>
</protein>
<dbReference type="Gene3D" id="3.40.50.2300">
    <property type="match status" value="1"/>
</dbReference>
<evidence type="ECO:0000256" key="1">
    <source>
        <dbReference type="ARBA" id="ARBA00022849"/>
    </source>
</evidence>
<reference evidence="3 4" key="1">
    <citation type="submission" date="2019-03" db="EMBL/GenBank/DDBJ databases">
        <title>Whole genome sequence of a novel Rubrobacter taiwanensis strain, isolated from Yellowstone National Park.</title>
        <authorList>
            <person name="Freed S."/>
            <person name="Ramaley R.F."/>
            <person name="Kyndt J.A."/>
        </authorList>
    </citation>
    <scope>NUCLEOTIDE SEQUENCE [LARGE SCALE GENOMIC DNA]</scope>
    <source>
        <strain evidence="3 4">Yellowstone</strain>
    </source>
</reference>
<evidence type="ECO:0000259" key="2">
    <source>
        <dbReference type="SMART" id="SM00226"/>
    </source>
</evidence>
<dbReference type="OrthoDB" id="9799372at2"/>
<sequence length="146" mass="16874">MKRVRVLFLCTGNAARSQMAEAFLREYGGGRYEAYSAGSRPAGEIDPMTVRVMEEIGVDILDQYPKSLHIFLGRKHFGYQITVCKREEERELNCPVFPGMGLRLSWPFEDPRGFRGGEEERLGKFREVRDRIADRVRSWVEASQRV</sequence>
<keyword evidence="1" id="KW-0059">Arsenical resistance</keyword>
<evidence type="ECO:0000313" key="4">
    <source>
        <dbReference type="Proteomes" id="UP000295244"/>
    </source>
</evidence>
<comment type="caution">
    <text evidence="3">The sequence shown here is derived from an EMBL/GenBank/DDBJ whole genome shotgun (WGS) entry which is preliminary data.</text>
</comment>
<dbReference type="InterPro" id="IPR036196">
    <property type="entry name" value="Ptyr_pPase_sf"/>
</dbReference>
<dbReference type="PANTHER" id="PTHR43428">
    <property type="entry name" value="ARSENATE REDUCTASE"/>
    <property type="match status" value="1"/>
</dbReference>
<accession>A0A4R1BAG9</accession>
<name>A0A4R1BAG9_9ACTN</name>
<dbReference type="SUPFAM" id="SSF52788">
    <property type="entry name" value="Phosphotyrosine protein phosphatases I"/>
    <property type="match status" value="1"/>
</dbReference>
<dbReference type="Pfam" id="PF01451">
    <property type="entry name" value="LMWPc"/>
    <property type="match status" value="1"/>
</dbReference>
<dbReference type="CDD" id="cd16345">
    <property type="entry name" value="LMWP_ArsC"/>
    <property type="match status" value="1"/>
</dbReference>
<dbReference type="EMBL" id="SKBU01000036">
    <property type="protein sequence ID" value="TCJ13943.1"/>
    <property type="molecule type" value="Genomic_DNA"/>
</dbReference>
<dbReference type="AlphaFoldDB" id="A0A4R1BAG9"/>
<proteinExistence type="predicted"/>
<organism evidence="3 4">
    <name type="scientific">Rubrobacter taiwanensis</name>
    <dbReference type="NCBI Taxonomy" id="185139"/>
    <lineage>
        <taxon>Bacteria</taxon>
        <taxon>Bacillati</taxon>
        <taxon>Actinomycetota</taxon>
        <taxon>Rubrobacteria</taxon>
        <taxon>Rubrobacterales</taxon>
        <taxon>Rubrobacteraceae</taxon>
        <taxon>Rubrobacter</taxon>
    </lineage>
</organism>
<dbReference type="GO" id="GO:0046685">
    <property type="term" value="P:response to arsenic-containing substance"/>
    <property type="evidence" value="ECO:0007669"/>
    <property type="project" value="UniProtKB-KW"/>
</dbReference>
<dbReference type="Proteomes" id="UP000295244">
    <property type="component" value="Unassembled WGS sequence"/>
</dbReference>